<keyword evidence="1" id="KW-1133">Transmembrane helix</keyword>
<organism evidence="2 3">
    <name type="scientific">Acinetobacter pittii</name>
    <name type="common">Acinetobacter genomosp. 3</name>
    <dbReference type="NCBI Taxonomy" id="48296"/>
    <lineage>
        <taxon>Bacteria</taxon>
        <taxon>Pseudomonadati</taxon>
        <taxon>Pseudomonadota</taxon>
        <taxon>Gammaproteobacteria</taxon>
        <taxon>Moraxellales</taxon>
        <taxon>Moraxellaceae</taxon>
        <taxon>Acinetobacter</taxon>
        <taxon>Acinetobacter calcoaceticus/baumannii complex</taxon>
    </lineage>
</organism>
<name>A0A242U6J3_ACIPI</name>
<evidence type="ECO:0000313" key="3">
    <source>
        <dbReference type="Proteomes" id="UP000195162"/>
    </source>
</evidence>
<comment type="caution">
    <text evidence="2">The sequence shown here is derived from an EMBL/GenBank/DDBJ whole genome shotgun (WGS) entry which is preliminary data.</text>
</comment>
<feature type="transmembrane region" description="Helical" evidence="1">
    <location>
        <begin position="12"/>
        <end position="30"/>
    </location>
</feature>
<dbReference type="AlphaFoldDB" id="A0A242U6J3"/>
<protein>
    <submittedName>
        <fullName evidence="2">Uncharacterized protein</fullName>
    </submittedName>
</protein>
<keyword evidence="1" id="KW-0812">Transmembrane</keyword>
<dbReference type="RefSeq" id="WP_032054851.1">
    <property type="nucleotide sequence ID" value="NZ_NGIR01000023.1"/>
</dbReference>
<evidence type="ECO:0000313" key="2">
    <source>
        <dbReference type="EMBL" id="OTU28592.1"/>
    </source>
</evidence>
<sequence length="111" mass="12645">MKKNIGLSRAHYVVAAITVLDVIYMIYHYMELNDPIPTYLFGGIIGKGVVIGLHIYAAKRVLDGTKNSRYISLFLTIFLLFAFPIGTILGVIMLFLLYKWEKELDFISVIK</sequence>
<proteinExistence type="predicted"/>
<gene>
    <name evidence="2" type="ORF">CAT59_07685</name>
</gene>
<accession>A0A242U6J3</accession>
<evidence type="ECO:0000256" key="1">
    <source>
        <dbReference type="SAM" id="Phobius"/>
    </source>
</evidence>
<feature type="transmembrane region" description="Helical" evidence="1">
    <location>
        <begin position="70"/>
        <end position="98"/>
    </location>
</feature>
<reference evidence="2 3" key="1">
    <citation type="submission" date="2017-05" db="EMBL/GenBank/DDBJ databases">
        <authorList>
            <person name="Song R."/>
            <person name="Chenine A.L."/>
            <person name="Ruprecht R.M."/>
        </authorList>
    </citation>
    <scope>NUCLEOTIDE SEQUENCE [LARGE SCALE GENOMIC DNA]</scope>
    <source>
        <strain evidence="2 3">ARLG1955</strain>
    </source>
</reference>
<feature type="transmembrane region" description="Helical" evidence="1">
    <location>
        <begin position="36"/>
        <end position="58"/>
    </location>
</feature>
<dbReference type="Proteomes" id="UP000195162">
    <property type="component" value="Unassembled WGS sequence"/>
</dbReference>
<dbReference type="EMBL" id="NGIR01000023">
    <property type="protein sequence ID" value="OTU28592.1"/>
    <property type="molecule type" value="Genomic_DNA"/>
</dbReference>
<keyword evidence="1" id="KW-0472">Membrane</keyword>